<evidence type="ECO:0000256" key="5">
    <source>
        <dbReference type="ARBA" id="ARBA00023136"/>
    </source>
</evidence>
<keyword evidence="4 8" id="KW-1133">Transmembrane helix</keyword>
<dbReference type="GO" id="GO:0042277">
    <property type="term" value="F:peptide binding"/>
    <property type="evidence" value="ECO:0007669"/>
    <property type="project" value="TreeGrafter"/>
</dbReference>
<dbReference type="PROSITE" id="PS50262">
    <property type="entry name" value="G_PROTEIN_RECEP_F1_2"/>
    <property type="match status" value="1"/>
</dbReference>
<dbReference type="PROSITE" id="PS00237">
    <property type="entry name" value="G_PROTEIN_RECEP_F1_1"/>
    <property type="match status" value="1"/>
</dbReference>
<dbReference type="PRINTS" id="PR00237">
    <property type="entry name" value="GPCRRHODOPSN"/>
</dbReference>
<evidence type="ECO:0000256" key="2">
    <source>
        <dbReference type="ARBA" id="ARBA00022475"/>
    </source>
</evidence>
<evidence type="ECO:0000313" key="10">
    <source>
        <dbReference type="EMBL" id="KAK2147151.1"/>
    </source>
</evidence>
<feature type="transmembrane region" description="Helical" evidence="8">
    <location>
        <begin position="429"/>
        <end position="451"/>
    </location>
</feature>
<keyword evidence="7" id="KW-0807">Transducer</keyword>
<accession>A0AAD9J640</accession>
<feature type="transmembrane region" description="Helical" evidence="8">
    <location>
        <begin position="243"/>
        <end position="261"/>
    </location>
</feature>
<keyword evidence="2" id="KW-1003">Cell membrane</keyword>
<reference evidence="10" key="1">
    <citation type="journal article" date="2023" name="Mol. Biol. Evol.">
        <title>Third-Generation Sequencing Reveals the Adaptive Role of the Epigenome in Three Deep-Sea Polychaetes.</title>
        <authorList>
            <person name="Perez M."/>
            <person name="Aroh O."/>
            <person name="Sun Y."/>
            <person name="Lan Y."/>
            <person name="Juniper S.K."/>
            <person name="Young C.R."/>
            <person name="Angers B."/>
            <person name="Qian P.Y."/>
        </authorList>
    </citation>
    <scope>NUCLEOTIDE SEQUENCE</scope>
    <source>
        <strain evidence="10">P08H-3</strain>
    </source>
</reference>
<feature type="transmembrane region" description="Helical" evidence="8">
    <location>
        <begin position="93"/>
        <end position="117"/>
    </location>
</feature>
<dbReference type="GO" id="GO:0032870">
    <property type="term" value="P:cellular response to hormone stimulus"/>
    <property type="evidence" value="ECO:0007669"/>
    <property type="project" value="TreeGrafter"/>
</dbReference>
<dbReference type="PANTHER" id="PTHR24241:SF76">
    <property type="entry name" value="NEUROPEPTIDE SIFAMIDE RECEPTOR"/>
    <property type="match status" value="1"/>
</dbReference>
<proteinExistence type="inferred from homology"/>
<comment type="caution">
    <text evidence="10">The sequence shown here is derived from an EMBL/GenBank/DDBJ whole genome shotgun (WGS) entry which is preliminary data.</text>
</comment>
<sequence>MTTRLTVFNQFLSSSWRRRSLPDSYHLMVNISDGRWRQGALSWGANNCPTKSVTTQFVADHRAGCVRQMMNGNSFFLSAATQNDGEMKPGHQVFLIVISTWLTLSVFGNICFIIVIVKNKQLRNITNWLICNIALSDLLLAAFAIPQLLHDISHTGDYYERQRVRCSVDLTPVPTSGQRRNIDDRGGSRIEREHLHGSYLYRCCRERNAVCRVVLILVRGDQNTEPTYVSPFSAVFLCRSVNALPIFCITSSIYSMAALSIERYRSIVKNQPLCTVKNTTTYVIMAIWLFAIAMSLPTVIEFGIGDLEVLDEASGNVTLIKTCHQVVSVGYSMTNGFVVLLLSYIIPQVVVYTNYLRLAHFIWLKSKTHHQSSTVPRCSLLISSKVRVIKMLVWTATLFTLAWIPFFTLQTIEVVTSTKSNASVAEPMFLAQLTLSTFSTSYNVVLYVVYVKHYRKAFRDMLCPCLKTGAVAAESHVMHISSSL</sequence>
<dbReference type="CDD" id="cd00637">
    <property type="entry name" value="7tm_classA_rhodopsin-like"/>
    <property type="match status" value="1"/>
</dbReference>
<evidence type="ECO:0000256" key="6">
    <source>
        <dbReference type="ARBA" id="ARBA00023170"/>
    </source>
</evidence>
<feature type="transmembrane region" description="Helical" evidence="8">
    <location>
        <begin position="391"/>
        <end position="409"/>
    </location>
</feature>
<dbReference type="PANTHER" id="PTHR24241">
    <property type="entry name" value="NEUROPEPTIDE RECEPTOR-RELATED G-PROTEIN COUPLED RECEPTOR"/>
    <property type="match status" value="1"/>
</dbReference>
<evidence type="ECO:0000256" key="4">
    <source>
        <dbReference type="ARBA" id="ARBA00022989"/>
    </source>
</evidence>
<feature type="transmembrane region" description="Helical" evidence="8">
    <location>
        <begin position="337"/>
        <end position="356"/>
    </location>
</feature>
<name>A0AAD9J640_9ANNE</name>
<organism evidence="10 11">
    <name type="scientific">Paralvinella palmiformis</name>
    <dbReference type="NCBI Taxonomy" id="53620"/>
    <lineage>
        <taxon>Eukaryota</taxon>
        <taxon>Metazoa</taxon>
        <taxon>Spiralia</taxon>
        <taxon>Lophotrochozoa</taxon>
        <taxon>Annelida</taxon>
        <taxon>Polychaeta</taxon>
        <taxon>Sedentaria</taxon>
        <taxon>Canalipalpata</taxon>
        <taxon>Terebellida</taxon>
        <taxon>Terebelliformia</taxon>
        <taxon>Alvinellidae</taxon>
        <taxon>Paralvinella</taxon>
    </lineage>
</organism>
<feature type="transmembrane region" description="Helical" evidence="8">
    <location>
        <begin position="129"/>
        <end position="149"/>
    </location>
</feature>
<dbReference type="GO" id="GO:0004930">
    <property type="term" value="F:G protein-coupled receptor activity"/>
    <property type="evidence" value="ECO:0007669"/>
    <property type="project" value="UniProtKB-KW"/>
</dbReference>
<evidence type="ECO:0000256" key="3">
    <source>
        <dbReference type="ARBA" id="ARBA00022692"/>
    </source>
</evidence>
<dbReference type="InterPro" id="IPR017452">
    <property type="entry name" value="GPCR_Rhodpsn_7TM"/>
</dbReference>
<dbReference type="EMBL" id="JAODUP010000567">
    <property type="protein sequence ID" value="KAK2147151.1"/>
    <property type="molecule type" value="Genomic_DNA"/>
</dbReference>
<dbReference type="SMART" id="SM01381">
    <property type="entry name" value="7TM_GPCR_Srsx"/>
    <property type="match status" value="1"/>
</dbReference>
<protein>
    <recommendedName>
        <fullName evidence="9">G-protein coupled receptors family 1 profile domain-containing protein</fullName>
    </recommendedName>
</protein>
<feature type="domain" description="G-protein coupled receptors family 1 profile" evidence="9">
    <location>
        <begin position="108"/>
        <end position="447"/>
    </location>
</feature>
<evidence type="ECO:0000259" key="9">
    <source>
        <dbReference type="PROSITE" id="PS50262"/>
    </source>
</evidence>
<dbReference type="AlphaFoldDB" id="A0AAD9J640"/>
<dbReference type="InterPro" id="IPR019424">
    <property type="entry name" value="7TM_GPCR_Srsx"/>
</dbReference>
<dbReference type="Pfam" id="PF10320">
    <property type="entry name" value="7TM_GPCR_Srsx"/>
    <property type="match status" value="1"/>
</dbReference>
<dbReference type="Gene3D" id="1.20.1070.10">
    <property type="entry name" value="Rhodopsin 7-helix transmembrane proteins"/>
    <property type="match status" value="2"/>
</dbReference>
<keyword evidence="3 7" id="KW-0812">Transmembrane</keyword>
<keyword evidence="6 7" id="KW-0675">Receptor</keyword>
<dbReference type="SUPFAM" id="SSF81321">
    <property type="entry name" value="Family A G protein-coupled receptor-like"/>
    <property type="match status" value="2"/>
</dbReference>
<dbReference type="InterPro" id="IPR000276">
    <property type="entry name" value="GPCR_Rhodpsn"/>
</dbReference>
<comment type="subcellular location">
    <subcellularLocation>
        <location evidence="1">Cell membrane</location>
        <topology evidence="1">Multi-pass membrane protein</topology>
    </subcellularLocation>
</comment>
<evidence type="ECO:0000256" key="7">
    <source>
        <dbReference type="RuleBase" id="RU000688"/>
    </source>
</evidence>
<evidence type="ECO:0000313" key="11">
    <source>
        <dbReference type="Proteomes" id="UP001208570"/>
    </source>
</evidence>
<evidence type="ECO:0000256" key="8">
    <source>
        <dbReference type="SAM" id="Phobius"/>
    </source>
</evidence>
<feature type="transmembrane region" description="Helical" evidence="8">
    <location>
        <begin position="282"/>
        <end position="300"/>
    </location>
</feature>
<gene>
    <name evidence="10" type="ORF">LSH36_567g00013</name>
</gene>
<keyword evidence="7" id="KW-0297">G-protein coupled receptor</keyword>
<evidence type="ECO:0000256" key="1">
    <source>
        <dbReference type="ARBA" id="ARBA00004651"/>
    </source>
</evidence>
<dbReference type="Pfam" id="PF00001">
    <property type="entry name" value="7tm_1"/>
    <property type="match status" value="1"/>
</dbReference>
<keyword evidence="11" id="KW-1185">Reference proteome</keyword>
<comment type="similarity">
    <text evidence="7">Belongs to the G-protein coupled receptor 1 family.</text>
</comment>
<keyword evidence="5 8" id="KW-0472">Membrane</keyword>
<dbReference type="GO" id="GO:0005886">
    <property type="term" value="C:plasma membrane"/>
    <property type="evidence" value="ECO:0007669"/>
    <property type="project" value="UniProtKB-SubCell"/>
</dbReference>
<dbReference type="Proteomes" id="UP001208570">
    <property type="component" value="Unassembled WGS sequence"/>
</dbReference>